<dbReference type="PROSITE" id="PS50943">
    <property type="entry name" value="HTH_CROC1"/>
    <property type="match status" value="1"/>
</dbReference>
<dbReference type="Gene3D" id="1.10.260.40">
    <property type="entry name" value="lambda repressor-like DNA-binding domains"/>
    <property type="match status" value="1"/>
</dbReference>
<dbReference type="Pfam" id="PF13560">
    <property type="entry name" value="HTH_31"/>
    <property type="match status" value="1"/>
</dbReference>
<comment type="caution">
    <text evidence="3">The sequence shown here is derived from an EMBL/GenBank/DDBJ whole genome shotgun (WGS) entry which is preliminary data.</text>
</comment>
<accession>A0ABU5RJV3</accession>
<evidence type="ECO:0000259" key="2">
    <source>
        <dbReference type="PROSITE" id="PS50943"/>
    </source>
</evidence>
<dbReference type="RefSeq" id="WP_323335907.1">
    <property type="nucleotide sequence ID" value="NZ_JAYFSI010000016.1"/>
</dbReference>
<dbReference type="Gene3D" id="1.25.40.10">
    <property type="entry name" value="Tetratricopeptide repeat domain"/>
    <property type="match status" value="1"/>
</dbReference>
<feature type="domain" description="HTH cro/C1-type" evidence="2">
    <location>
        <begin position="17"/>
        <end position="53"/>
    </location>
</feature>
<dbReference type="CDD" id="cd00093">
    <property type="entry name" value="HTH_XRE"/>
    <property type="match status" value="1"/>
</dbReference>
<evidence type="ECO:0000313" key="3">
    <source>
        <dbReference type="EMBL" id="MEA5366578.1"/>
    </source>
</evidence>
<dbReference type="SMART" id="SM00530">
    <property type="entry name" value="HTH_XRE"/>
    <property type="match status" value="1"/>
</dbReference>
<protein>
    <submittedName>
        <fullName evidence="3">Helix-turn-helix transcriptional regulator</fullName>
    </submittedName>
</protein>
<reference evidence="3 4" key="1">
    <citation type="submission" date="2023-12" db="EMBL/GenBank/DDBJ databases">
        <title>Amycolatopsis sp. V23-08.</title>
        <authorList>
            <person name="Somphong A."/>
        </authorList>
    </citation>
    <scope>NUCLEOTIDE SEQUENCE [LARGE SCALE GENOMIC DNA]</scope>
    <source>
        <strain evidence="3 4">V23-08</strain>
    </source>
</reference>
<organism evidence="3 4">
    <name type="scientific">Amycolatopsis heterodermiae</name>
    <dbReference type="NCBI Taxonomy" id="3110235"/>
    <lineage>
        <taxon>Bacteria</taxon>
        <taxon>Bacillati</taxon>
        <taxon>Actinomycetota</taxon>
        <taxon>Actinomycetes</taxon>
        <taxon>Pseudonocardiales</taxon>
        <taxon>Pseudonocardiaceae</taxon>
        <taxon>Amycolatopsis</taxon>
    </lineage>
</organism>
<evidence type="ECO:0000313" key="4">
    <source>
        <dbReference type="Proteomes" id="UP001304298"/>
    </source>
</evidence>
<name>A0ABU5RJV3_9PSEU</name>
<dbReference type="InterPro" id="IPR010982">
    <property type="entry name" value="Lambda_DNA-bd_dom_sf"/>
</dbReference>
<gene>
    <name evidence="3" type="ORF">VA596_44105</name>
</gene>
<sequence length="428" mass="46400">MARTSGRGTRPEFGPELRRLRIAAGLSMHGLGELTKFSKGYISKVETGQKSPSSHFVRVTDSALSASGQLIALAKDVPQEAADNTDGVATSDNPQAHDPPRAGRTATFKPTATVSDADAKYALDGFRAILATLRDLGQALPPSSVAEMIKPHISALRNMAVHTTPQLSRETLRLAAHFADFTSWMTQESGDDVTALRWIDLSVELAEEIGDNDLIANSYLRRANIAMYQQDAYGTIRFAKQAQGLRPGDRVKALAAQREAQGHALAGDYDKFQSCIDRARSLMPKKDANASSSPVIGPTRIADPVALARGWSLFDLGRCTEAIAILEPLLEQTSRERSRAWARIAARLALALASIREVDRACVIANEIISLTPVIQSATIRSDLRQLARILNRWNSSSAVRELTPQLSAALLPVAEKSMPARFETPGQ</sequence>
<proteinExistence type="predicted"/>
<dbReference type="SUPFAM" id="SSF48452">
    <property type="entry name" value="TPR-like"/>
    <property type="match status" value="1"/>
</dbReference>
<dbReference type="InterPro" id="IPR001387">
    <property type="entry name" value="Cro/C1-type_HTH"/>
</dbReference>
<feature type="region of interest" description="Disordered" evidence="1">
    <location>
        <begin position="81"/>
        <end position="107"/>
    </location>
</feature>
<keyword evidence="4" id="KW-1185">Reference proteome</keyword>
<dbReference type="Proteomes" id="UP001304298">
    <property type="component" value="Unassembled WGS sequence"/>
</dbReference>
<dbReference type="SUPFAM" id="SSF47413">
    <property type="entry name" value="lambda repressor-like DNA-binding domains"/>
    <property type="match status" value="1"/>
</dbReference>
<dbReference type="EMBL" id="JAYFSI010000016">
    <property type="protein sequence ID" value="MEA5366578.1"/>
    <property type="molecule type" value="Genomic_DNA"/>
</dbReference>
<evidence type="ECO:0000256" key="1">
    <source>
        <dbReference type="SAM" id="MobiDB-lite"/>
    </source>
</evidence>
<dbReference type="InterPro" id="IPR011990">
    <property type="entry name" value="TPR-like_helical_dom_sf"/>
</dbReference>